<dbReference type="RefSeq" id="WP_143916594.1">
    <property type="nucleotide sequence ID" value="NZ_CANMIK010000021.1"/>
</dbReference>
<organism evidence="1 2">
    <name type="scientific">Aquimarina algiphila</name>
    <dbReference type="NCBI Taxonomy" id="2047982"/>
    <lineage>
        <taxon>Bacteria</taxon>
        <taxon>Pseudomonadati</taxon>
        <taxon>Bacteroidota</taxon>
        <taxon>Flavobacteriia</taxon>
        <taxon>Flavobacteriales</taxon>
        <taxon>Flavobacteriaceae</taxon>
        <taxon>Aquimarina</taxon>
    </lineage>
</organism>
<gene>
    <name evidence="1" type="ORF">FOF46_11900</name>
</gene>
<accession>A0A554VKT9</accession>
<keyword evidence="2" id="KW-1185">Reference proteome</keyword>
<protein>
    <submittedName>
        <fullName evidence="1">Uncharacterized protein</fullName>
    </submittedName>
</protein>
<comment type="caution">
    <text evidence="1">The sequence shown here is derived from an EMBL/GenBank/DDBJ whole genome shotgun (WGS) entry which is preliminary data.</text>
</comment>
<evidence type="ECO:0000313" key="2">
    <source>
        <dbReference type="Proteomes" id="UP000318833"/>
    </source>
</evidence>
<sequence length="149" mass="16883">MDKILSPIKSRVLQYLDFQGIPKKMFFEKTGISPSNFKGKGGISEIGGEKIVSILTIFKNLDPSWLLLGEGNMIKKTKESTNQSVISEENTIEAIVTNKILKSISPFFTDIKKEMNMVIKGLGELRLDLDDIKEDYDMVKKEEGKEEDY</sequence>
<reference evidence="1 2" key="1">
    <citation type="submission" date="2019-07" db="EMBL/GenBank/DDBJ databases">
        <title>The draft genome sequence of Aquimarina algiphila M91.</title>
        <authorList>
            <person name="Meng X."/>
        </authorList>
    </citation>
    <scope>NUCLEOTIDE SEQUENCE [LARGE SCALE GENOMIC DNA]</scope>
    <source>
        <strain evidence="1 2">M91</strain>
    </source>
</reference>
<dbReference type="EMBL" id="VLNR01000021">
    <property type="protein sequence ID" value="TSE08647.1"/>
    <property type="molecule type" value="Genomic_DNA"/>
</dbReference>
<dbReference type="AlphaFoldDB" id="A0A554VKT9"/>
<proteinExistence type="predicted"/>
<name>A0A554VKT9_9FLAO</name>
<evidence type="ECO:0000313" key="1">
    <source>
        <dbReference type="EMBL" id="TSE08647.1"/>
    </source>
</evidence>
<dbReference type="Proteomes" id="UP000318833">
    <property type="component" value="Unassembled WGS sequence"/>
</dbReference>
<dbReference type="OrthoDB" id="796548at2"/>